<dbReference type="HOGENOM" id="CLU_013137_18_3_1"/>
<gene>
    <name evidence="2" type="ORF">FOYG_17116</name>
</gene>
<accession>W9HHP7</accession>
<dbReference type="AlphaFoldDB" id="W9HHP7"/>
<dbReference type="EMBL" id="JH717856">
    <property type="protein sequence ID" value="EWY79721.1"/>
    <property type="molecule type" value="Genomic_DNA"/>
</dbReference>
<name>W9HHP7_FUSOX</name>
<feature type="transmembrane region" description="Helical" evidence="1">
    <location>
        <begin position="24"/>
        <end position="46"/>
    </location>
</feature>
<reference evidence="2 3" key="1">
    <citation type="submission" date="2011-06" db="EMBL/GenBank/DDBJ databases">
        <title>The Genome Sequence of Fusarium oxysporum FOSC 3-a.</title>
        <authorList>
            <consortium name="The Broad Institute Genome Sequencing Platform"/>
            <person name="Ma L.-J."/>
            <person name="Gale L.R."/>
            <person name="Schwartz D.C."/>
            <person name="Zhou S."/>
            <person name="Corby-Kistler H."/>
            <person name="Young S.K."/>
            <person name="Zeng Q."/>
            <person name="Gargeya S."/>
            <person name="Fitzgerald M."/>
            <person name="Haas B."/>
            <person name="Abouelleil A."/>
            <person name="Alvarado L."/>
            <person name="Arachchi H.M."/>
            <person name="Berlin A."/>
            <person name="Brown A."/>
            <person name="Chapman S.B."/>
            <person name="Chen Z."/>
            <person name="Dunbar C."/>
            <person name="Freedman E."/>
            <person name="Gearin G."/>
            <person name="Gellesch M."/>
            <person name="Goldberg J."/>
            <person name="Griggs A."/>
            <person name="Gujja S."/>
            <person name="Heiman D."/>
            <person name="Howarth C."/>
            <person name="Larson L."/>
            <person name="Lui A."/>
            <person name="MacDonald P.J.P."/>
            <person name="Mehta T."/>
            <person name="Montmayeur A."/>
            <person name="Murphy C."/>
            <person name="Neiman D."/>
            <person name="Pearson M."/>
            <person name="Priest M."/>
            <person name="Roberts A."/>
            <person name="Saif S."/>
            <person name="Shea T."/>
            <person name="Shenoy N."/>
            <person name="Sisk P."/>
            <person name="Stolte C."/>
            <person name="Sykes S."/>
            <person name="Wortman J."/>
            <person name="Nusbaum C."/>
            <person name="Birren B."/>
        </authorList>
    </citation>
    <scope>NUCLEOTIDE SEQUENCE [LARGE SCALE GENOMIC DNA]</scope>
    <source>
        <strain evidence="3">FOSC 3-a</strain>
    </source>
</reference>
<sequence>MNYISLGNSTNQSDANAQTSGAPMAFLAAIGGVVGLFFLFLVFYMAKLRSHHRQPQRDVEAAKSKPKETINLQTLNNANPSQKCEAVKGLKKQATWASTQSSSAEVCIVQYASKFSWTRMMSDD</sequence>
<evidence type="ECO:0000313" key="2">
    <source>
        <dbReference type="EMBL" id="EWY79721.1"/>
    </source>
</evidence>
<dbReference type="Proteomes" id="UP000030753">
    <property type="component" value="Unassembled WGS sequence"/>
</dbReference>
<keyword evidence="1" id="KW-0472">Membrane</keyword>
<protein>
    <submittedName>
        <fullName evidence="2">Uncharacterized protein</fullName>
    </submittedName>
</protein>
<keyword evidence="1" id="KW-0812">Transmembrane</keyword>
<dbReference type="OrthoDB" id="8062037at2759"/>
<organism evidence="2 3">
    <name type="scientific">Fusarium oxysporum NRRL 32931</name>
    <dbReference type="NCBI Taxonomy" id="660029"/>
    <lineage>
        <taxon>Eukaryota</taxon>
        <taxon>Fungi</taxon>
        <taxon>Dikarya</taxon>
        <taxon>Ascomycota</taxon>
        <taxon>Pezizomycotina</taxon>
        <taxon>Sordariomycetes</taxon>
        <taxon>Hypocreomycetidae</taxon>
        <taxon>Hypocreales</taxon>
        <taxon>Nectriaceae</taxon>
        <taxon>Fusarium</taxon>
        <taxon>Fusarium oxysporum species complex</taxon>
    </lineage>
</organism>
<evidence type="ECO:0000256" key="1">
    <source>
        <dbReference type="SAM" id="Phobius"/>
    </source>
</evidence>
<keyword evidence="1" id="KW-1133">Transmembrane helix</keyword>
<proteinExistence type="predicted"/>
<evidence type="ECO:0000313" key="3">
    <source>
        <dbReference type="Proteomes" id="UP000030753"/>
    </source>
</evidence>